<dbReference type="FunFam" id="3.40.50.300:FF:000750">
    <property type="entry name" value="Putative ATP-dependent RNA helicase DHX33"/>
    <property type="match status" value="1"/>
</dbReference>
<dbReference type="GO" id="GO:0045943">
    <property type="term" value="P:positive regulation of transcription by RNA polymerase I"/>
    <property type="evidence" value="ECO:0007669"/>
    <property type="project" value="UniProtKB-ARBA"/>
</dbReference>
<protein>
    <recommendedName>
        <fullName evidence="13">ATP-dependent RNA helicase DHX33</fullName>
        <ecNumber evidence="4">3.6.4.13</ecNumber>
    </recommendedName>
    <alternativeName>
        <fullName evidence="14">DEAH box protein 33</fullName>
    </alternativeName>
</protein>
<dbReference type="PANTHER" id="PTHR18934:SF118">
    <property type="entry name" value="ATP-DEPENDENT RNA HELICASE DHX33"/>
    <property type="match status" value="1"/>
</dbReference>
<accession>A0A3Q2PI11</accession>
<evidence type="ECO:0000256" key="5">
    <source>
        <dbReference type="ARBA" id="ARBA00022741"/>
    </source>
</evidence>
<comment type="subcellular location">
    <subcellularLocation>
        <location evidence="1">Inflammasome</location>
    </subcellularLocation>
    <subcellularLocation>
        <location evidence="2">Nucleus</location>
        <location evidence="2">Nucleolus</location>
    </subcellularLocation>
</comment>
<evidence type="ECO:0000313" key="17">
    <source>
        <dbReference type="Ensembl" id="ENSFHEP00000012723.1"/>
    </source>
</evidence>
<dbReference type="EC" id="3.6.4.13" evidence="4"/>
<dbReference type="GO" id="GO:0016787">
    <property type="term" value="F:hydrolase activity"/>
    <property type="evidence" value="ECO:0007669"/>
    <property type="project" value="UniProtKB-KW"/>
</dbReference>
<organism evidence="17 18">
    <name type="scientific">Fundulus heteroclitus</name>
    <name type="common">Killifish</name>
    <name type="synonym">Mummichog</name>
    <dbReference type="NCBI Taxonomy" id="8078"/>
    <lineage>
        <taxon>Eukaryota</taxon>
        <taxon>Metazoa</taxon>
        <taxon>Chordata</taxon>
        <taxon>Craniata</taxon>
        <taxon>Vertebrata</taxon>
        <taxon>Euteleostomi</taxon>
        <taxon>Actinopterygii</taxon>
        <taxon>Neopterygii</taxon>
        <taxon>Teleostei</taxon>
        <taxon>Neoteleostei</taxon>
        <taxon>Acanthomorphata</taxon>
        <taxon>Ovalentaria</taxon>
        <taxon>Atherinomorphae</taxon>
        <taxon>Cyprinodontiformes</taxon>
        <taxon>Fundulidae</taxon>
        <taxon>Fundulus</taxon>
    </lineage>
</organism>
<evidence type="ECO:0000256" key="7">
    <source>
        <dbReference type="ARBA" id="ARBA00022806"/>
    </source>
</evidence>
<evidence type="ECO:0000256" key="2">
    <source>
        <dbReference type="ARBA" id="ARBA00004604"/>
    </source>
</evidence>
<evidence type="ECO:0000259" key="16">
    <source>
        <dbReference type="PROSITE" id="PS51194"/>
    </source>
</evidence>
<evidence type="ECO:0000256" key="11">
    <source>
        <dbReference type="ARBA" id="ARBA00047984"/>
    </source>
</evidence>
<dbReference type="InterPro" id="IPR007502">
    <property type="entry name" value="Helicase-assoc_dom"/>
</dbReference>
<dbReference type="PROSITE" id="PS51192">
    <property type="entry name" value="HELICASE_ATP_BIND_1"/>
    <property type="match status" value="1"/>
</dbReference>
<sequence>MPHDPDPPPAKKFKPGSVFFRLEKNKPGMLLPRKGNVSAPIDVQRKQLPIYQAKPRLLSELRQLHNAIVIGETGSGKTTQIPQYLYEAGIGRPGLIAITQPRRVAAISLAGRVAEEKRTQLGKLVGYTVRFEDVTSAETRLKFMTDGMLLREAIGDPLLLRYTVVILDEAHERTVHTDVLFGVVKTVQRRRRELSKIPLKVIVMSATMDVDLFSEYFNKSPVLYLEGRQHPIQIYYTKQPQLDYLQDFFLGGVLTHLFSVPVACSQEAPQSHDILVFMTGQEEIEALARTCRDIAKHLPDGCGPMVVIPLYASLPPAQQLRVFQPAPKGCRKVILSTNIAETSVTISGIKYVIDTGMVKAKRFNPDSGLEVLAVQRVSKAQAWQRAGRAGREDAGFCYRLYTEQEFDNLIPMTVPEIQRCNLAGVMLQLMALGIPDVMNFDFMSKPSPEAIRFAVEHLELLGALERKDGQVLLTALGKKMASFPLEPRYAKTILLSPDFSCSEEVLSIVSLLSVDTVLYNPPARREEVLATRRKFTSSEGDHMTLLNIYRAFKKVGGNKEWCRENFVNSRNMGLVKEVQAQLREICLKVQICCSLRLRLRSCADGRLYLSQSHPRIGCLFMQSWT</sequence>
<dbReference type="GO" id="GO:0061702">
    <property type="term" value="C:canonical inflammasome complex"/>
    <property type="evidence" value="ECO:0007669"/>
    <property type="project" value="UniProtKB-SubCell"/>
</dbReference>
<dbReference type="PROSITE" id="PS51194">
    <property type="entry name" value="HELICASE_CTER"/>
    <property type="match status" value="1"/>
</dbReference>
<dbReference type="FunFam" id="3.40.50.300:FF:000145">
    <property type="entry name" value="probable ATP-dependent RNA helicase DHX40"/>
    <property type="match status" value="1"/>
</dbReference>
<dbReference type="GO" id="GO:0003724">
    <property type="term" value="F:RNA helicase activity"/>
    <property type="evidence" value="ECO:0007669"/>
    <property type="project" value="UniProtKB-EC"/>
</dbReference>
<dbReference type="CDD" id="cd17978">
    <property type="entry name" value="DEXHc_DHX33"/>
    <property type="match status" value="1"/>
</dbReference>
<keyword evidence="9" id="KW-0963">Cytoplasm</keyword>
<dbReference type="Gene3D" id="3.40.50.300">
    <property type="entry name" value="P-loop containing nucleotide triphosphate hydrolases"/>
    <property type="match status" value="2"/>
</dbReference>
<evidence type="ECO:0000256" key="1">
    <source>
        <dbReference type="ARBA" id="ARBA00004110"/>
    </source>
</evidence>
<dbReference type="Proteomes" id="UP000265000">
    <property type="component" value="Unplaced"/>
</dbReference>
<evidence type="ECO:0000256" key="13">
    <source>
        <dbReference type="ARBA" id="ARBA00071560"/>
    </source>
</evidence>
<reference evidence="17" key="2">
    <citation type="submission" date="2025-09" db="UniProtKB">
        <authorList>
            <consortium name="Ensembl"/>
        </authorList>
    </citation>
    <scope>IDENTIFICATION</scope>
</reference>
<keyword evidence="10" id="KW-0539">Nucleus</keyword>
<dbReference type="InterPro" id="IPR048333">
    <property type="entry name" value="HA2_WH"/>
</dbReference>
<comment type="catalytic activity">
    <reaction evidence="11">
        <text>ATP + H2O = ADP + phosphate + H(+)</text>
        <dbReference type="Rhea" id="RHEA:13065"/>
        <dbReference type="ChEBI" id="CHEBI:15377"/>
        <dbReference type="ChEBI" id="CHEBI:15378"/>
        <dbReference type="ChEBI" id="CHEBI:30616"/>
        <dbReference type="ChEBI" id="CHEBI:43474"/>
        <dbReference type="ChEBI" id="CHEBI:456216"/>
        <dbReference type="EC" id="3.6.4.13"/>
    </reaction>
</comment>
<dbReference type="GO" id="GO:0005730">
    <property type="term" value="C:nucleolus"/>
    <property type="evidence" value="ECO:0007669"/>
    <property type="project" value="UniProtKB-SubCell"/>
</dbReference>
<dbReference type="GO" id="GO:0000182">
    <property type="term" value="F:rDNA binding"/>
    <property type="evidence" value="ECO:0007669"/>
    <property type="project" value="UniProtKB-ARBA"/>
</dbReference>
<evidence type="ECO:0000256" key="3">
    <source>
        <dbReference type="ARBA" id="ARBA00008792"/>
    </source>
</evidence>
<dbReference type="Gene3D" id="1.20.120.1080">
    <property type="match status" value="1"/>
</dbReference>
<dbReference type="SMART" id="SM00847">
    <property type="entry name" value="HA2"/>
    <property type="match status" value="1"/>
</dbReference>
<proteinExistence type="inferred from homology"/>
<dbReference type="InterPro" id="IPR011545">
    <property type="entry name" value="DEAD/DEAH_box_helicase_dom"/>
</dbReference>
<dbReference type="AlphaFoldDB" id="A0A3Q2PI11"/>
<keyword evidence="5" id="KW-0547">Nucleotide-binding</keyword>
<keyword evidence="6" id="KW-0378">Hydrolase</keyword>
<evidence type="ECO:0000256" key="9">
    <source>
        <dbReference type="ARBA" id="ARBA00023233"/>
    </source>
</evidence>
<comment type="function">
    <text evidence="12">Implicated in nucleolar organization, ribosome biogenesis, protein synthesis and cytoplasmic dsRNA sensing. Stimulates RNA polymerase I transcription of the 47S precursor rRNA. Associates with ribosomal DNA (rDNA) loci where it is involved in POLR1A recruitment. In the cytoplasm, promotes elongation-competent 80S ribosome assembly at the late stage of mRNA translation initiation. Senses cytosolic dsRNA mediating NLRP3 inflammasome formation in macrophages and type I interferon production in myeloid dendritic cells. Required for NLRP3 activation induced by viral dsRNA and bacterial RNA. In dendritic cells, required for induction of type I interferon production induced by cytoplasmic dsRNA via the activation of MAPK and NF-kappa-B signaling pathways.</text>
</comment>
<evidence type="ECO:0000256" key="12">
    <source>
        <dbReference type="ARBA" id="ARBA00056853"/>
    </source>
</evidence>
<dbReference type="CDD" id="cd18791">
    <property type="entry name" value="SF2_C_RHA"/>
    <property type="match status" value="1"/>
</dbReference>
<dbReference type="InterPro" id="IPR001650">
    <property type="entry name" value="Helicase_C-like"/>
</dbReference>
<dbReference type="Ensembl" id="ENSFHET00000020073.1">
    <property type="protein sequence ID" value="ENSFHEP00000012723.1"/>
    <property type="gene ID" value="ENSFHEG00000014253.1"/>
</dbReference>
<name>A0A3Q2PI11_FUNHE</name>
<feature type="domain" description="Helicase ATP-binding" evidence="15">
    <location>
        <begin position="58"/>
        <end position="226"/>
    </location>
</feature>
<keyword evidence="7" id="KW-0347">Helicase</keyword>
<dbReference type="PANTHER" id="PTHR18934">
    <property type="entry name" value="ATP-DEPENDENT RNA HELICASE"/>
    <property type="match status" value="1"/>
</dbReference>
<dbReference type="GO" id="GO:0003725">
    <property type="term" value="F:double-stranded RNA binding"/>
    <property type="evidence" value="ECO:0007669"/>
    <property type="project" value="TreeGrafter"/>
</dbReference>
<keyword evidence="8" id="KW-0067">ATP-binding</keyword>
<evidence type="ECO:0000256" key="4">
    <source>
        <dbReference type="ARBA" id="ARBA00012552"/>
    </source>
</evidence>
<evidence type="ECO:0000256" key="10">
    <source>
        <dbReference type="ARBA" id="ARBA00023242"/>
    </source>
</evidence>
<feature type="domain" description="Helicase C-terminal" evidence="16">
    <location>
        <begin position="256"/>
        <end position="433"/>
    </location>
</feature>
<reference evidence="17" key="1">
    <citation type="submission" date="2025-08" db="UniProtKB">
        <authorList>
            <consortium name="Ensembl"/>
        </authorList>
    </citation>
    <scope>IDENTIFICATION</scope>
</reference>
<evidence type="ECO:0000259" key="15">
    <source>
        <dbReference type="PROSITE" id="PS51192"/>
    </source>
</evidence>
<dbReference type="Pfam" id="PF00270">
    <property type="entry name" value="DEAD"/>
    <property type="match status" value="1"/>
</dbReference>
<dbReference type="SMART" id="SM00490">
    <property type="entry name" value="HELICc"/>
    <property type="match status" value="1"/>
</dbReference>
<evidence type="ECO:0000256" key="6">
    <source>
        <dbReference type="ARBA" id="ARBA00022801"/>
    </source>
</evidence>
<dbReference type="SMART" id="SM00487">
    <property type="entry name" value="DEXDc"/>
    <property type="match status" value="1"/>
</dbReference>
<evidence type="ECO:0000313" key="18">
    <source>
        <dbReference type="Proteomes" id="UP000265000"/>
    </source>
</evidence>
<dbReference type="InterPro" id="IPR027417">
    <property type="entry name" value="P-loop_NTPase"/>
</dbReference>
<dbReference type="GeneTree" id="ENSGT00940000156747"/>
<dbReference type="SUPFAM" id="SSF52540">
    <property type="entry name" value="P-loop containing nucleoside triphosphate hydrolases"/>
    <property type="match status" value="1"/>
</dbReference>
<dbReference type="Pfam" id="PF21010">
    <property type="entry name" value="HA2_C"/>
    <property type="match status" value="1"/>
</dbReference>
<dbReference type="GO" id="GO:0005524">
    <property type="term" value="F:ATP binding"/>
    <property type="evidence" value="ECO:0007669"/>
    <property type="project" value="UniProtKB-KW"/>
</dbReference>
<keyword evidence="9" id="KW-1271">Inflammasome</keyword>
<dbReference type="FunFam" id="1.20.120.1080:FF:000037">
    <property type="entry name" value="ATP-dependent RNA helicase DHX33"/>
    <property type="match status" value="1"/>
</dbReference>
<comment type="similarity">
    <text evidence="3">Belongs to the DEAD box helicase family. DEAH subfamily.</text>
</comment>
<evidence type="ECO:0000256" key="14">
    <source>
        <dbReference type="ARBA" id="ARBA00083359"/>
    </source>
</evidence>
<dbReference type="Pfam" id="PF04408">
    <property type="entry name" value="WHD_HA2"/>
    <property type="match status" value="1"/>
</dbReference>
<evidence type="ECO:0000256" key="8">
    <source>
        <dbReference type="ARBA" id="ARBA00022840"/>
    </source>
</evidence>
<dbReference type="Pfam" id="PF00271">
    <property type="entry name" value="Helicase_C"/>
    <property type="match status" value="1"/>
</dbReference>
<dbReference type="InterPro" id="IPR014001">
    <property type="entry name" value="Helicase_ATP-bd"/>
</dbReference>
<keyword evidence="18" id="KW-1185">Reference proteome</keyword>